<protein>
    <submittedName>
        <fullName evidence="1">Uncharacterized protein</fullName>
    </submittedName>
</protein>
<keyword evidence="2" id="KW-1185">Reference proteome</keyword>
<reference evidence="1 2" key="1">
    <citation type="submission" date="2019-03" db="EMBL/GenBank/DDBJ databases">
        <title>WGS assembly of Setaria viridis.</title>
        <authorList>
            <person name="Huang P."/>
            <person name="Jenkins J."/>
            <person name="Grimwood J."/>
            <person name="Barry K."/>
            <person name="Healey A."/>
            <person name="Mamidi S."/>
            <person name="Sreedasyam A."/>
            <person name="Shu S."/>
            <person name="Feldman M."/>
            <person name="Wu J."/>
            <person name="Yu Y."/>
            <person name="Chen C."/>
            <person name="Johnson J."/>
            <person name="Rokhsar D."/>
            <person name="Baxter I."/>
            <person name="Schmutz J."/>
            <person name="Brutnell T."/>
            <person name="Kellogg E."/>
        </authorList>
    </citation>
    <scope>NUCLEOTIDE SEQUENCE [LARGE SCALE GENOMIC DNA]</scope>
    <source>
        <strain evidence="2">cv. A10</strain>
    </source>
</reference>
<accession>A0A4U6TAM0</accession>
<evidence type="ECO:0000313" key="2">
    <source>
        <dbReference type="Proteomes" id="UP000298652"/>
    </source>
</evidence>
<dbReference type="EMBL" id="CM016560">
    <property type="protein sequence ID" value="TKV94115.1"/>
    <property type="molecule type" value="Genomic_DNA"/>
</dbReference>
<dbReference type="Proteomes" id="UP000298652">
    <property type="component" value="Chromosome 9"/>
</dbReference>
<name>A0A4U6TAM0_SETVI</name>
<dbReference type="Gramene" id="TKV94116">
    <property type="protein sequence ID" value="TKV94116"/>
    <property type="gene ID" value="SEVIR_9G272500v2"/>
</dbReference>
<evidence type="ECO:0000313" key="1">
    <source>
        <dbReference type="EMBL" id="TKV94116.1"/>
    </source>
</evidence>
<dbReference type="AlphaFoldDB" id="A0A4U6TAM0"/>
<gene>
    <name evidence="1" type="ORF">SEVIR_9G272500v2</name>
</gene>
<organism evidence="1 2">
    <name type="scientific">Setaria viridis</name>
    <name type="common">Green bristlegrass</name>
    <name type="synonym">Setaria italica subsp. viridis</name>
    <dbReference type="NCBI Taxonomy" id="4556"/>
    <lineage>
        <taxon>Eukaryota</taxon>
        <taxon>Viridiplantae</taxon>
        <taxon>Streptophyta</taxon>
        <taxon>Embryophyta</taxon>
        <taxon>Tracheophyta</taxon>
        <taxon>Spermatophyta</taxon>
        <taxon>Magnoliopsida</taxon>
        <taxon>Liliopsida</taxon>
        <taxon>Poales</taxon>
        <taxon>Poaceae</taxon>
        <taxon>PACMAD clade</taxon>
        <taxon>Panicoideae</taxon>
        <taxon>Panicodae</taxon>
        <taxon>Paniceae</taxon>
        <taxon>Cenchrinae</taxon>
        <taxon>Setaria</taxon>
    </lineage>
</organism>
<sequence length="106" mass="11729">MSNLEALVQAAVRDHRDSVVTILTKEKEAPKLSAVGSGFIIRSTENKCLLAGMSSSISTPTSTPCTPGSPVRIWSWIHRTAPEMHVQRKGRQNYWGDDTEPPHLNF</sequence>
<proteinExistence type="predicted"/>
<dbReference type="EMBL" id="CM016560">
    <property type="protein sequence ID" value="TKV94116.1"/>
    <property type="molecule type" value="Genomic_DNA"/>
</dbReference>
<dbReference type="Gramene" id="TKV94115">
    <property type="protein sequence ID" value="TKV94115"/>
    <property type="gene ID" value="SEVIR_9G272500v2"/>
</dbReference>